<proteinExistence type="predicted"/>
<evidence type="ECO:0000313" key="2">
    <source>
        <dbReference type="Proteomes" id="UP000265520"/>
    </source>
</evidence>
<accession>A0A392THD0</accession>
<reference evidence="1 2" key="1">
    <citation type="journal article" date="2018" name="Front. Plant Sci.">
        <title>Red Clover (Trifolium pratense) and Zigzag Clover (T. medium) - A Picture of Genomic Similarities and Differences.</title>
        <authorList>
            <person name="Dluhosova J."/>
            <person name="Istvanek J."/>
            <person name="Nedelnik J."/>
            <person name="Repkova J."/>
        </authorList>
    </citation>
    <scope>NUCLEOTIDE SEQUENCE [LARGE SCALE GENOMIC DNA]</scope>
    <source>
        <strain evidence="2">cv. 10/8</strain>
        <tissue evidence="1">Leaf</tissue>
    </source>
</reference>
<dbReference type="Proteomes" id="UP000265520">
    <property type="component" value="Unassembled WGS sequence"/>
</dbReference>
<comment type="caution">
    <text evidence="1">The sequence shown here is derived from an EMBL/GenBank/DDBJ whole genome shotgun (WGS) entry which is preliminary data.</text>
</comment>
<evidence type="ECO:0000313" key="1">
    <source>
        <dbReference type="EMBL" id="MCI60569.1"/>
    </source>
</evidence>
<name>A0A392THD0_9FABA</name>
<feature type="non-terminal residue" evidence="1">
    <location>
        <position position="1"/>
    </location>
</feature>
<dbReference type="AlphaFoldDB" id="A0A392THD0"/>
<keyword evidence="2" id="KW-1185">Reference proteome</keyword>
<dbReference type="EMBL" id="LXQA010584063">
    <property type="protein sequence ID" value="MCI60569.1"/>
    <property type="molecule type" value="Genomic_DNA"/>
</dbReference>
<organism evidence="1 2">
    <name type="scientific">Trifolium medium</name>
    <dbReference type="NCBI Taxonomy" id="97028"/>
    <lineage>
        <taxon>Eukaryota</taxon>
        <taxon>Viridiplantae</taxon>
        <taxon>Streptophyta</taxon>
        <taxon>Embryophyta</taxon>
        <taxon>Tracheophyta</taxon>
        <taxon>Spermatophyta</taxon>
        <taxon>Magnoliopsida</taxon>
        <taxon>eudicotyledons</taxon>
        <taxon>Gunneridae</taxon>
        <taxon>Pentapetalae</taxon>
        <taxon>rosids</taxon>
        <taxon>fabids</taxon>
        <taxon>Fabales</taxon>
        <taxon>Fabaceae</taxon>
        <taxon>Papilionoideae</taxon>
        <taxon>50 kb inversion clade</taxon>
        <taxon>NPAAA clade</taxon>
        <taxon>Hologalegina</taxon>
        <taxon>IRL clade</taxon>
        <taxon>Trifolieae</taxon>
        <taxon>Trifolium</taxon>
    </lineage>
</organism>
<protein>
    <submittedName>
        <fullName evidence="1">Uncharacterized protein</fullName>
    </submittedName>
</protein>
<sequence length="65" mass="6730">PQRYLLPQKLQADVGSGHSNSGSFVKLSQVTDVFRGPLALGFVFFDCIGGRDAGSRVGMSAATGG</sequence>